<dbReference type="PANTHER" id="PTHR22589:SF31">
    <property type="entry name" value="CARNITINE O-PALMITOYLTRANSFERASE"/>
    <property type="match status" value="1"/>
</dbReference>
<dbReference type="SUPFAM" id="SSF52777">
    <property type="entry name" value="CoA-dependent acyltransferases"/>
    <property type="match status" value="1"/>
</dbReference>
<sequence>MGLNAEHSWADAPIIGHLWEDVLFMDRFQLGYTETGDCKGETDSSLPSPQRLQWDIEEPVSLALTASVSALGF</sequence>
<organism evidence="4 5">
    <name type="scientific">Callorhinchus milii</name>
    <name type="common">Ghost shark</name>
    <dbReference type="NCBI Taxonomy" id="7868"/>
    <lineage>
        <taxon>Eukaryota</taxon>
        <taxon>Metazoa</taxon>
        <taxon>Chordata</taxon>
        <taxon>Craniata</taxon>
        <taxon>Vertebrata</taxon>
        <taxon>Chondrichthyes</taxon>
        <taxon>Holocephali</taxon>
        <taxon>Chimaeriformes</taxon>
        <taxon>Callorhinchidae</taxon>
        <taxon>Callorhinchus</taxon>
    </lineage>
</organism>
<proteinExistence type="predicted"/>
<reference evidence="4" key="4">
    <citation type="submission" date="2025-08" db="UniProtKB">
        <authorList>
            <consortium name="Ensembl"/>
        </authorList>
    </citation>
    <scope>IDENTIFICATION</scope>
</reference>
<evidence type="ECO:0000313" key="5">
    <source>
        <dbReference type="Proteomes" id="UP000314986"/>
    </source>
</evidence>
<dbReference type="InterPro" id="IPR039551">
    <property type="entry name" value="Cho/carn_acyl_trans"/>
</dbReference>
<dbReference type="Pfam" id="PF00755">
    <property type="entry name" value="Carn_acyltransf"/>
    <property type="match status" value="1"/>
</dbReference>
<reference evidence="5" key="2">
    <citation type="journal article" date="2007" name="PLoS Biol.">
        <title>Survey sequencing and comparative analysis of the elephant shark (Callorhinchus milii) genome.</title>
        <authorList>
            <person name="Venkatesh B."/>
            <person name="Kirkness E.F."/>
            <person name="Loh Y.H."/>
            <person name="Halpern A.L."/>
            <person name="Lee A.P."/>
            <person name="Johnson J."/>
            <person name="Dandona N."/>
            <person name="Viswanathan L.D."/>
            <person name="Tay A."/>
            <person name="Venter J.C."/>
            <person name="Strausberg R.L."/>
            <person name="Brenner S."/>
        </authorList>
    </citation>
    <scope>NUCLEOTIDE SEQUENCE [LARGE SCALE GENOMIC DNA]</scope>
</reference>
<dbReference type="InterPro" id="IPR042231">
    <property type="entry name" value="Cho/carn_acyl_trans_2"/>
</dbReference>
<dbReference type="GO" id="GO:0009437">
    <property type="term" value="P:carnitine metabolic process"/>
    <property type="evidence" value="ECO:0007669"/>
    <property type="project" value="TreeGrafter"/>
</dbReference>
<protein>
    <recommendedName>
        <fullName evidence="3">Choline/carnitine acyltransferase domain-containing protein</fullName>
    </recommendedName>
</protein>
<name>A0A4W3GRW3_CALMI</name>
<dbReference type="GO" id="GO:0005739">
    <property type="term" value="C:mitochondrion"/>
    <property type="evidence" value="ECO:0007669"/>
    <property type="project" value="TreeGrafter"/>
</dbReference>
<dbReference type="PANTHER" id="PTHR22589">
    <property type="entry name" value="CARNITINE O-ACYLTRANSFERASE"/>
    <property type="match status" value="1"/>
</dbReference>
<evidence type="ECO:0000256" key="2">
    <source>
        <dbReference type="PIRSR" id="PIRSR600542-1"/>
    </source>
</evidence>
<dbReference type="InterPro" id="IPR000542">
    <property type="entry name" value="Carn_acyl_trans"/>
</dbReference>
<evidence type="ECO:0000313" key="4">
    <source>
        <dbReference type="Ensembl" id="ENSCMIP00000000764.1"/>
    </source>
</evidence>
<keyword evidence="5" id="KW-1185">Reference proteome</keyword>
<dbReference type="GO" id="GO:0004095">
    <property type="term" value="F:carnitine O-palmitoyltransferase activity"/>
    <property type="evidence" value="ECO:0007669"/>
    <property type="project" value="TreeGrafter"/>
</dbReference>
<evidence type="ECO:0000259" key="3">
    <source>
        <dbReference type="Pfam" id="PF00755"/>
    </source>
</evidence>
<keyword evidence="1" id="KW-0808">Transferase</keyword>
<evidence type="ECO:0000256" key="1">
    <source>
        <dbReference type="ARBA" id="ARBA00023315"/>
    </source>
</evidence>
<dbReference type="AlphaFoldDB" id="A0A4W3GRW3"/>
<reference evidence="4" key="5">
    <citation type="submission" date="2025-09" db="UniProtKB">
        <authorList>
            <consortium name="Ensembl"/>
        </authorList>
    </citation>
    <scope>IDENTIFICATION</scope>
</reference>
<dbReference type="Ensembl" id="ENSCMIT00000000813.1">
    <property type="protein sequence ID" value="ENSCMIP00000000764.1"/>
    <property type="gene ID" value="ENSCMIG00000000531.1"/>
</dbReference>
<reference evidence="5" key="3">
    <citation type="journal article" date="2014" name="Nature">
        <title>Elephant shark genome provides unique insights into gnathostome evolution.</title>
        <authorList>
            <consortium name="International Elephant Shark Genome Sequencing Consortium"/>
            <person name="Venkatesh B."/>
            <person name="Lee A.P."/>
            <person name="Ravi V."/>
            <person name="Maurya A.K."/>
            <person name="Lian M.M."/>
            <person name="Swann J.B."/>
            <person name="Ohta Y."/>
            <person name="Flajnik M.F."/>
            <person name="Sutoh Y."/>
            <person name="Kasahara M."/>
            <person name="Hoon S."/>
            <person name="Gangu V."/>
            <person name="Roy S.W."/>
            <person name="Irimia M."/>
            <person name="Korzh V."/>
            <person name="Kondrychyn I."/>
            <person name="Lim Z.W."/>
            <person name="Tay B.H."/>
            <person name="Tohari S."/>
            <person name="Kong K.W."/>
            <person name="Ho S."/>
            <person name="Lorente-Galdos B."/>
            <person name="Quilez J."/>
            <person name="Marques-Bonet T."/>
            <person name="Raney B.J."/>
            <person name="Ingham P.W."/>
            <person name="Tay A."/>
            <person name="Hillier L.W."/>
            <person name="Minx P."/>
            <person name="Boehm T."/>
            <person name="Wilson R.K."/>
            <person name="Brenner S."/>
            <person name="Warren W.C."/>
        </authorList>
    </citation>
    <scope>NUCLEOTIDE SEQUENCE [LARGE SCALE GENOMIC DNA]</scope>
</reference>
<keyword evidence="1" id="KW-0012">Acyltransferase</keyword>
<dbReference type="Proteomes" id="UP000314986">
    <property type="component" value="Unassembled WGS sequence"/>
</dbReference>
<dbReference type="Gene3D" id="3.30.559.70">
    <property type="entry name" value="Choline/Carnitine o-acyltransferase, domain 2"/>
    <property type="match status" value="1"/>
</dbReference>
<feature type="active site" description="Proton acceptor" evidence="2">
    <location>
        <position position="7"/>
    </location>
</feature>
<dbReference type="GO" id="GO:0006631">
    <property type="term" value="P:fatty acid metabolic process"/>
    <property type="evidence" value="ECO:0007669"/>
    <property type="project" value="TreeGrafter"/>
</dbReference>
<feature type="domain" description="Choline/carnitine acyltransferase" evidence="3">
    <location>
        <begin position="1"/>
        <end position="66"/>
    </location>
</feature>
<accession>A0A4W3GRW3</accession>
<reference evidence="5" key="1">
    <citation type="journal article" date="2006" name="Science">
        <title>Ancient noncoding elements conserved in the human genome.</title>
        <authorList>
            <person name="Venkatesh B."/>
            <person name="Kirkness E.F."/>
            <person name="Loh Y.H."/>
            <person name="Halpern A.L."/>
            <person name="Lee A.P."/>
            <person name="Johnson J."/>
            <person name="Dandona N."/>
            <person name="Viswanathan L.D."/>
            <person name="Tay A."/>
            <person name="Venter J.C."/>
            <person name="Strausberg R.L."/>
            <person name="Brenner S."/>
        </authorList>
    </citation>
    <scope>NUCLEOTIDE SEQUENCE [LARGE SCALE GENOMIC DNA]</scope>
</reference>
<dbReference type="InParanoid" id="A0A4W3GRW3"/>